<dbReference type="Gene3D" id="1.20.120.450">
    <property type="entry name" value="dinb family like domain"/>
    <property type="match status" value="1"/>
</dbReference>
<reference evidence="1 2" key="1">
    <citation type="submission" date="2018-11" db="EMBL/GenBank/DDBJ databases">
        <title>Sequencing the genomes of 1000 actinobacteria strains.</title>
        <authorList>
            <person name="Klenk H.-P."/>
        </authorList>
    </citation>
    <scope>NUCLEOTIDE SEQUENCE [LARGE SCALE GENOMIC DNA]</scope>
    <source>
        <strain evidence="1 2">DSM 11294</strain>
    </source>
</reference>
<dbReference type="Proteomes" id="UP000280668">
    <property type="component" value="Unassembled WGS sequence"/>
</dbReference>
<organism evidence="1 2">
    <name type="scientific">Bogoriella caseilytica</name>
    <dbReference type="NCBI Taxonomy" id="56055"/>
    <lineage>
        <taxon>Bacteria</taxon>
        <taxon>Bacillati</taxon>
        <taxon>Actinomycetota</taxon>
        <taxon>Actinomycetes</taxon>
        <taxon>Micrococcales</taxon>
        <taxon>Bogoriellaceae</taxon>
        <taxon>Bogoriella</taxon>
    </lineage>
</organism>
<dbReference type="SUPFAM" id="SSF109854">
    <property type="entry name" value="DinB/YfiT-like putative metalloenzymes"/>
    <property type="match status" value="1"/>
</dbReference>
<dbReference type="InterPro" id="IPR007061">
    <property type="entry name" value="MST-like"/>
</dbReference>
<dbReference type="AlphaFoldDB" id="A0A3N2BH57"/>
<gene>
    <name evidence="1" type="ORF">EDD31_2829</name>
</gene>
<keyword evidence="2" id="KW-1185">Reference proteome</keyword>
<accession>A0A3N2BH57</accession>
<proteinExistence type="predicted"/>
<name>A0A3N2BH57_9MICO</name>
<sequence length="198" mass="21570">MASGSAVGGPLSEQGVPVATASIDDQGRAEPPLSGSETDILLGFLEFHRATFAWKCSGLDSEGLNATIPSSEMTLGGMMKHLAGVEDYWVAERLRGLEAHPVWAETDWASDPDWDWNSAVHDSPGELRALWEAAVERSRELTSAALREGDLDQLAAQRSEGQDGPTLRWILVHLIEEYSRHNGHADLLREAIDGQRGE</sequence>
<evidence type="ECO:0000313" key="2">
    <source>
        <dbReference type="Proteomes" id="UP000280668"/>
    </source>
</evidence>
<comment type="caution">
    <text evidence="1">The sequence shown here is derived from an EMBL/GenBank/DDBJ whole genome shotgun (WGS) entry which is preliminary data.</text>
</comment>
<dbReference type="EMBL" id="RKHK01000001">
    <property type="protein sequence ID" value="ROR74414.1"/>
    <property type="molecule type" value="Genomic_DNA"/>
</dbReference>
<dbReference type="InterPro" id="IPR034660">
    <property type="entry name" value="DinB/YfiT-like"/>
</dbReference>
<protein>
    <submittedName>
        <fullName evidence="1">Uncharacterized protein DUF664</fullName>
    </submittedName>
</protein>
<evidence type="ECO:0000313" key="1">
    <source>
        <dbReference type="EMBL" id="ROR74414.1"/>
    </source>
</evidence>
<dbReference type="OrthoDB" id="4548523at2"/>
<dbReference type="Pfam" id="PF04978">
    <property type="entry name" value="MST"/>
    <property type="match status" value="1"/>
</dbReference>